<feature type="region of interest" description="Disordered" evidence="3">
    <location>
        <begin position="72"/>
        <end position="225"/>
    </location>
</feature>
<reference evidence="5 6" key="1">
    <citation type="submission" date="2024-10" db="EMBL/GenBank/DDBJ databases">
        <title>Updated reference genomes for cyclostephanoid diatoms.</title>
        <authorList>
            <person name="Roberts W.R."/>
            <person name="Alverson A.J."/>
        </authorList>
    </citation>
    <scope>NUCLEOTIDE SEQUENCE [LARGE SCALE GENOMIC DNA]</scope>
    <source>
        <strain evidence="5 6">AJA228-03</strain>
    </source>
</reference>
<dbReference type="PROSITE" id="PS50162">
    <property type="entry name" value="RECA_2"/>
    <property type="match status" value="1"/>
</dbReference>
<dbReference type="GO" id="GO:0046872">
    <property type="term" value="F:metal ion binding"/>
    <property type="evidence" value="ECO:0007669"/>
    <property type="project" value="UniProtKB-KW"/>
</dbReference>
<evidence type="ECO:0000259" key="4">
    <source>
        <dbReference type="PROSITE" id="PS50162"/>
    </source>
</evidence>
<accession>A0ABD3SSA5</accession>
<feature type="region of interest" description="Disordered" evidence="3">
    <location>
        <begin position="812"/>
        <end position="838"/>
    </location>
</feature>
<dbReference type="InterPro" id="IPR014721">
    <property type="entry name" value="Ribsml_uS5_D2-typ_fold_subgr"/>
</dbReference>
<dbReference type="Pfam" id="PF13481">
    <property type="entry name" value="AAA_25"/>
    <property type="match status" value="1"/>
</dbReference>
<dbReference type="InterPro" id="IPR020588">
    <property type="entry name" value="RecA_ATP-bd"/>
</dbReference>
<dbReference type="Proteomes" id="UP001530377">
    <property type="component" value="Unassembled WGS sequence"/>
</dbReference>
<dbReference type="SMART" id="SM00382">
    <property type="entry name" value="AAA"/>
    <property type="match status" value="1"/>
</dbReference>
<evidence type="ECO:0000256" key="3">
    <source>
        <dbReference type="SAM" id="MobiDB-lite"/>
    </source>
</evidence>
<keyword evidence="6" id="KW-1185">Reference proteome</keyword>
<feature type="compositionally biased region" description="Gly residues" evidence="3">
    <location>
        <begin position="190"/>
        <end position="200"/>
    </location>
</feature>
<evidence type="ECO:0000256" key="1">
    <source>
        <dbReference type="ARBA" id="ARBA00004229"/>
    </source>
</evidence>
<dbReference type="SUPFAM" id="SSF54211">
    <property type="entry name" value="Ribosomal protein S5 domain 2-like"/>
    <property type="match status" value="1"/>
</dbReference>
<dbReference type="Pfam" id="PF13541">
    <property type="entry name" value="ChlI"/>
    <property type="match status" value="1"/>
</dbReference>
<dbReference type="PANTHER" id="PTHR32472:SF10">
    <property type="entry name" value="DNA REPAIR PROTEIN RADA-LIKE PROTEIN"/>
    <property type="match status" value="1"/>
</dbReference>
<feature type="compositionally biased region" description="Basic and acidic residues" evidence="3">
    <location>
        <begin position="886"/>
        <end position="899"/>
    </location>
</feature>
<dbReference type="InterPro" id="IPR027417">
    <property type="entry name" value="P-loop_NTPase"/>
</dbReference>
<evidence type="ECO:0000313" key="5">
    <source>
        <dbReference type="EMBL" id="KAL3827333.1"/>
    </source>
</evidence>
<dbReference type="GO" id="GO:0009507">
    <property type="term" value="C:chloroplast"/>
    <property type="evidence" value="ECO:0007669"/>
    <property type="project" value="UniProtKB-SubCell"/>
</dbReference>
<name>A0ABD3SSA5_9STRA</name>
<dbReference type="Gene3D" id="3.40.50.300">
    <property type="entry name" value="P-loop containing nucleotide triphosphate hydrolases"/>
    <property type="match status" value="1"/>
</dbReference>
<dbReference type="PRINTS" id="PR01874">
    <property type="entry name" value="DNAREPAIRADA"/>
</dbReference>
<feature type="compositionally biased region" description="Low complexity" evidence="3">
    <location>
        <begin position="72"/>
        <end position="90"/>
    </location>
</feature>
<dbReference type="EMBL" id="JALLPB020000005">
    <property type="protein sequence ID" value="KAL3827333.1"/>
    <property type="molecule type" value="Genomic_DNA"/>
</dbReference>
<feature type="region of interest" description="Disordered" evidence="3">
    <location>
        <begin position="866"/>
        <end position="907"/>
    </location>
</feature>
<comment type="subcellular location">
    <subcellularLocation>
        <location evidence="1">Plastid</location>
        <location evidence="1">Chloroplast</location>
    </subcellularLocation>
</comment>
<dbReference type="AlphaFoldDB" id="A0ABD3SSA5"/>
<dbReference type="InterPro" id="IPR041166">
    <property type="entry name" value="Rubredoxin_2"/>
</dbReference>
<dbReference type="Pfam" id="PF18073">
    <property type="entry name" value="Zn_ribbon_LapB"/>
    <property type="match status" value="1"/>
</dbReference>
<dbReference type="InterPro" id="IPR020568">
    <property type="entry name" value="Ribosomal_Su5_D2-typ_SF"/>
</dbReference>
<keyword evidence="2" id="KW-0479">Metal-binding</keyword>
<feature type="compositionally biased region" description="Basic and acidic residues" evidence="3">
    <location>
        <begin position="157"/>
        <end position="170"/>
    </location>
</feature>
<feature type="compositionally biased region" description="Acidic residues" evidence="3">
    <location>
        <begin position="130"/>
        <end position="141"/>
    </location>
</feature>
<dbReference type="InterPro" id="IPR003593">
    <property type="entry name" value="AAA+_ATPase"/>
</dbReference>
<proteinExistence type="predicted"/>
<dbReference type="Gene3D" id="3.30.230.10">
    <property type="match status" value="1"/>
</dbReference>
<protein>
    <recommendedName>
        <fullName evidence="4">RecA family profile 1 domain-containing protein</fullName>
    </recommendedName>
</protein>
<evidence type="ECO:0000313" key="6">
    <source>
        <dbReference type="Proteomes" id="UP001530377"/>
    </source>
</evidence>
<comment type="caution">
    <text evidence="5">The sequence shown here is derived from an EMBL/GenBank/DDBJ whole genome shotgun (WGS) entry which is preliminary data.</text>
</comment>
<evidence type="ECO:0000256" key="2">
    <source>
        <dbReference type="ARBA" id="ARBA00022723"/>
    </source>
</evidence>
<feature type="domain" description="RecA family profile 1" evidence="4">
    <location>
        <begin position="365"/>
        <end position="570"/>
    </location>
</feature>
<gene>
    <name evidence="5" type="ORF">ACHAXA_005079</name>
</gene>
<organism evidence="5 6">
    <name type="scientific">Cyclostephanos tholiformis</name>
    <dbReference type="NCBI Taxonomy" id="382380"/>
    <lineage>
        <taxon>Eukaryota</taxon>
        <taxon>Sar</taxon>
        <taxon>Stramenopiles</taxon>
        <taxon>Ochrophyta</taxon>
        <taxon>Bacillariophyta</taxon>
        <taxon>Coscinodiscophyceae</taxon>
        <taxon>Thalassiosirophycidae</taxon>
        <taxon>Stephanodiscales</taxon>
        <taxon>Stephanodiscaceae</taxon>
        <taxon>Cyclostephanos</taxon>
    </lineage>
</organism>
<sequence length="907" mass="94133">MPHDAASGGVLPSRAAVVVATPHQSRCPRSAETLRFLLSLLVFTSSGTSSLQLGGGVVPTSSCVDAGHISSFSSSSSISAHSPSSPTSSRSKFKSSRIRHRPMGLCAFPNNRRGGGGGNNNKRSRNPDSDHDDDDDDDDDEPPRISTSPQEFLYRMQRQEQQERLGRDNGDGANSNKMQHDGIMINNIDNGGGAGRGGGRTQPERRNRSGASSSPFASGGGILTRGGIGGIEGIGTKKGGGKKATAFVCSKCGAVHPQWVGRCGECGEWNTVNEQMSSSRNTRPMTGGMMAYADFGGRGSSSWLDGISSGFVGGGGGGANRGNNGGGGPVRVTDVYREILDNDIDGSSSRYSSWEEAYASGSMKERRTSIPHDPELNSVLGGGIMPGSITLVGGDPGVGKSTLLLQTAGSVASAAARSPVCQGVGMGPPVIVPSSTTDDGREGGGGPVLYVSGEENAGQIASRALRLGIRDPELLLWCETDADAIANAVVDSLMSNDDGFVHDPSSLSTSTSIMMSRPPSLVIIDSIQTMTCFAAGSSSVGGMTQVRECVTLFLRLAKSTGVPVMLVGHVTKNGDVAGPRTVEHMVDCVLYLEGGALLGRSGVGDSADVGGGGGTSSLRVLRAAKNRFGSSEEVGVYEMSRDSGRLVPISDPSSFFLSTRQDHVDAEGCAISVALEGIRSMTVEVQALVPWSADDRGAGRRIVDGISHSRLLLILAVLQKRYGISFHKRDVYVNVVGGMHLGSGGRGGSKGGSGGGDGSDLAVAVSVVSSLLGINVRSDTAFVGEVGLLGELRPVHSLEKRISEARRMGFSRIVTPSSPTGRGGGKRKQGKDAGPREVSAGGITQLMCDNVLDAINCGLVTQLPTKRTGSGPVLKKPKRTLSSWDRGSKDDGPELHVIVDDDDDDNF</sequence>
<feature type="compositionally biased region" description="Basic residues" evidence="3">
    <location>
        <begin position="91"/>
        <end position="102"/>
    </location>
</feature>
<dbReference type="SUPFAM" id="SSF52540">
    <property type="entry name" value="P-loop containing nucleoside triphosphate hydrolases"/>
    <property type="match status" value="1"/>
</dbReference>
<dbReference type="PANTHER" id="PTHR32472">
    <property type="entry name" value="DNA REPAIR PROTEIN RADA"/>
    <property type="match status" value="1"/>
</dbReference>